<dbReference type="InterPro" id="IPR001127">
    <property type="entry name" value="PTS_EIIA_1_perm"/>
</dbReference>
<evidence type="ECO:0000256" key="1">
    <source>
        <dbReference type="ARBA" id="ARBA00004651"/>
    </source>
</evidence>
<dbReference type="PANTHER" id="PTHR11328:SF36">
    <property type="entry name" value="MELIBIOSE PERMEASE"/>
    <property type="match status" value="1"/>
</dbReference>
<evidence type="ECO:0000256" key="5">
    <source>
        <dbReference type="ARBA" id="ARBA00022553"/>
    </source>
</evidence>
<feature type="transmembrane region" description="Helical" evidence="12">
    <location>
        <begin position="289"/>
        <end position="307"/>
    </location>
</feature>
<evidence type="ECO:0000313" key="15">
    <source>
        <dbReference type="EMBL" id="VTZ88028.1"/>
    </source>
</evidence>
<dbReference type="GO" id="GO:0009401">
    <property type="term" value="P:phosphoenolpyruvate-dependent sugar phosphotransferase system"/>
    <property type="evidence" value="ECO:0007669"/>
    <property type="project" value="InterPro"/>
</dbReference>
<dbReference type="PANTHER" id="PTHR11328">
    <property type="entry name" value="MAJOR FACILITATOR SUPERFAMILY DOMAIN-CONTAINING PROTEIN"/>
    <property type="match status" value="1"/>
</dbReference>
<keyword evidence="5" id="KW-0597">Phosphoprotein</keyword>
<dbReference type="Gene3D" id="1.20.1250.20">
    <property type="entry name" value="MFS general substrate transporter like domains"/>
    <property type="match status" value="2"/>
</dbReference>
<evidence type="ECO:0000256" key="12">
    <source>
        <dbReference type="SAM" id="Phobius"/>
    </source>
</evidence>
<dbReference type="InterPro" id="IPR036259">
    <property type="entry name" value="MFS_trans_sf"/>
</dbReference>
<sequence>MNEASSKSQSMASRIAYSFGAFGHDMFYGMLSTYFMMFVTGHLFNSNSGGQAAHMVSFITITIMVLRIVELVIDPFIGNVIDKTDTKWGHFKPWVVAGGIVSAVAIALLFTNLWGLTYKNPVLYLVVFAILYITMDIFYSFNDVAFWSMIPAISFDSAEREKTATFARVGSTLGGQLVGVVVMPIVLAFSISSNGGSGDSRGWFAFAAIVAAISAITSCGVGLFTHEKKNELRENKENTTFKKVFGVLLHNDQLMAIAVTYLVYTTGIQIVNSFQLYYFTYILGRASTYTLYALINGVIGAVTVALFPALAKKFSRMKVFYYSILVLLIGLAIFAFAGQSLPMVILGGAIYMLPQPLIFMVVLMIITDSVEYGQLKLGHRDEAVTLSVRPLLDKFGGAVAGGVVGMTATAAGMISGATASDITAHGAGIFKLMMFVVPAILILLGVLCFKSKVKLDEKMHAQIVDELEQSWHQHLEGNDSVREELAEDASLAKDLVIDFKAPVSGTLMPLSQVGSKPFADGTMGLGIAIKPSDGQVFAPFSGTVVADFPTTRHAIGLETDNGVPVLIHVGVDTVQMRGTGFINYVVKGQHVAAGEKLMEFWAPAIKKAGHDDTVMIAFTKSEKAPDYTLTYVKQDGEVKVGDTIMQIEVKKD</sequence>
<dbReference type="SUPFAM" id="SSF51261">
    <property type="entry name" value="Duplicated hybrid motif"/>
    <property type="match status" value="1"/>
</dbReference>
<keyword evidence="11 12" id="KW-0472">Membrane</keyword>
<feature type="transmembrane region" description="Helical" evidence="12">
    <location>
        <begin position="122"/>
        <end position="141"/>
    </location>
</feature>
<reference evidence="15 17" key="2">
    <citation type="submission" date="2019-06" db="EMBL/GenBank/DDBJ databases">
        <authorList>
            <person name="Rodrigo-Torres L."/>
            <person name="Arahal R. D."/>
            <person name="Lucena T."/>
        </authorList>
    </citation>
    <scope>NUCLEOTIDE SEQUENCE [LARGE SCALE GENOMIC DNA]</scope>
    <source>
        <strain evidence="15 17">INIA P508</strain>
    </source>
</reference>
<dbReference type="GO" id="GO:0005886">
    <property type="term" value="C:plasma membrane"/>
    <property type="evidence" value="ECO:0007669"/>
    <property type="project" value="UniProtKB-SubCell"/>
</dbReference>
<dbReference type="InterPro" id="IPR039672">
    <property type="entry name" value="MFS_2"/>
</dbReference>
<feature type="transmembrane region" description="Helical" evidence="12">
    <location>
        <begin position="203"/>
        <end position="224"/>
    </location>
</feature>
<dbReference type="AlphaFoldDB" id="A0A099YA98"/>
<evidence type="ECO:0000256" key="7">
    <source>
        <dbReference type="ARBA" id="ARBA00022679"/>
    </source>
</evidence>
<dbReference type="GO" id="GO:0015293">
    <property type="term" value="F:symporter activity"/>
    <property type="evidence" value="ECO:0007669"/>
    <property type="project" value="UniProtKB-KW"/>
</dbReference>
<gene>
    <name evidence="15" type="primary">lacS_1</name>
    <name evidence="15" type="ORF">LMUP508_00137</name>
    <name evidence="14" type="ORF">LX03_10160</name>
</gene>
<dbReference type="NCBIfam" id="TIGR00792">
    <property type="entry name" value="gph"/>
    <property type="match status" value="1"/>
</dbReference>
<accession>A0A099YA98</accession>
<feature type="transmembrane region" description="Helical" evidence="12">
    <location>
        <begin position="319"/>
        <end position="337"/>
    </location>
</feature>
<dbReference type="NCBIfam" id="TIGR00830">
    <property type="entry name" value="PTBA"/>
    <property type="match status" value="1"/>
</dbReference>
<dbReference type="Pfam" id="PF13347">
    <property type="entry name" value="MFS_2"/>
    <property type="match status" value="1"/>
</dbReference>
<feature type="transmembrane region" description="Helical" evidence="12">
    <location>
        <begin position="52"/>
        <end position="73"/>
    </location>
</feature>
<evidence type="ECO:0000313" key="17">
    <source>
        <dbReference type="Proteomes" id="UP000365705"/>
    </source>
</evidence>
<evidence type="ECO:0000256" key="3">
    <source>
        <dbReference type="ARBA" id="ARBA00022448"/>
    </source>
</evidence>
<dbReference type="PROSITE" id="PS51093">
    <property type="entry name" value="PTS_EIIA_TYPE_1"/>
    <property type="match status" value="1"/>
</dbReference>
<keyword evidence="9" id="KW-0769">Symport</keyword>
<evidence type="ECO:0000256" key="2">
    <source>
        <dbReference type="ARBA" id="ARBA00007724"/>
    </source>
</evidence>
<dbReference type="InterPro" id="IPR001927">
    <property type="entry name" value="Na/Gal_symport"/>
</dbReference>
<dbReference type="InterPro" id="IPR018043">
    <property type="entry name" value="Na/Gal_symport_CS"/>
</dbReference>
<keyword evidence="6 14" id="KW-0762">Sugar transport</keyword>
<feature type="transmembrane region" description="Helical" evidence="12">
    <location>
        <begin position="343"/>
        <end position="366"/>
    </location>
</feature>
<feature type="transmembrane region" description="Helical" evidence="12">
    <location>
        <begin position="429"/>
        <end position="449"/>
    </location>
</feature>
<feature type="transmembrane region" description="Helical" evidence="12">
    <location>
        <begin position="94"/>
        <end position="116"/>
    </location>
</feature>
<evidence type="ECO:0000256" key="6">
    <source>
        <dbReference type="ARBA" id="ARBA00022597"/>
    </source>
</evidence>
<keyword evidence="10 12" id="KW-1133">Transmembrane helix</keyword>
<dbReference type="Pfam" id="PF00358">
    <property type="entry name" value="PTS_EIIA_1"/>
    <property type="match status" value="1"/>
</dbReference>
<feature type="transmembrane region" description="Helical" evidence="12">
    <location>
        <begin position="21"/>
        <end position="40"/>
    </location>
</feature>
<dbReference type="PROSITE" id="PS00872">
    <property type="entry name" value="NA_GALACTOSIDE_SYMP"/>
    <property type="match status" value="1"/>
</dbReference>
<keyword evidence="8 12" id="KW-0812">Transmembrane</keyword>
<dbReference type="GO" id="GO:0016740">
    <property type="term" value="F:transferase activity"/>
    <property type="evidence" value="ECO:0007669"/>
    <property type="project" value="UniProtKB-KW"/>
</dbReference>
<reference evidence="14 16" key="1">
    <citation type="submission" date="2014-09" db="EMBL/GenBank/DDBJ databases">
        <title>Lactobacillus mucosae CRL573 Genome Sequencing.</title>
        <authorList>
            <person name="Bleckwedel J."/>
            <person name="Teran L.C."/>
            <person name="Bonacina J."/>
            <person name="Saavedra L."/>
            <person name="Mozzi F.B."/>
            <person name="Raya R.R."/>
        </authorList>
    </citation>
    <scope>NUCLEOTIDE SEQUENCE [LARGE SCALE GENOMIC DNA]</scope>
    <source>
        <strain evidence="14 16">CRL573</strain>
    </source>
</reference>
<organism evidence="14 16">
    <name type="scientific">Limosilactobacillus mucosae</name>
    <name type="common">Lactobacillus mucosae</name>
    <dbReference type="NCBI Taxonomy" id="97478"/>
    <lineage>
        <taxon>Bacteria</taxon>
        <taxon>Bacillati</taxon>
        <taxon>Bacillota</taxon>
        <taxon>Bacilli</taxon>
        <taxon>Lactobacillales</taxon>
        <taxon>Lactobacillaceae</taxon>
        <taxon>Limosilactobacillus</taxon>
    </lineage>
</organism>
<protein>
    <submittedName>
        <fullName evidence="15">Lactose permease</fullName>
    </submittedName>
    <submittedName>
        <fullName evidence="14">PTS sugar transporter subunit IIA</fullName>
    </submittedName>
</protein>
<dbReference type="Gene3D" id="2.70.70.10">
    <property type="entry name" value="Glucose Permease (Domain IIA)"/>
    <property type="match status" value="1"/>
</dbReference>
<evidence type="ECO:0000256" key="4">
    <source>
        <dbReference type="ARBA" id="ARBA00022475"/>
    </source>
</evidence>
<dbReference type="Proteomes" id="UP000030001">
    <property type="component" value="Unassembled WGS sequence"/>
</dbReference>
<keyword evidence="3" id="KW-0813">Transport</keyword>
<dbReference type="Proteomes" id="UP000365705">
    <property type="component" value="Unassembled WGS sequence"/>
</dbReference>
<evidence type="ECO:0000256" key="9">
    <source>
        <dbReference type="ARBA" id="ARBA00022847"/>
    </source>
</evidence>
<dbReference type="GO" id="GO:0006814">
    <property type="term" value="P:sodium ion transport"/>
    <property type="evidence" value="ECO:0007669"/>
    <property type="project" value="InterPro"/>
</dbReference>
<dbReference type="CDD" id="cd17332">
    <property type="entry name" value="MFS_MelB_like"/>
    <property type="match status" value="1"/>
</dbReference>
<evidence type="ECO:0000259" key="13">
    <source>
        <dbReference type="PROSITE" id="PS51093"/>
    </source>
</evidence>
<dbReference type="EMBL" id="CABFNH010000001">
    <property type="protein sequence ID" value="VTZ88028.1"/>
    <property type="molecule type" value="Genomic_DNA"/>
</dbReference>
<dbReference type="InterPro" id="IPR011055">
    <property type="entry name" value="Dup_hybrid_motif"/>
</dbReference>
<keyword evidence="4" id="KW-1003">Cell membrane</keyword>
<keyword evidence="7" id="KW-0808">Transferase</keyword>
<evidence type="ECO:0000313" key="14">
    <source>
        <dbReference type="EMBL" id="KGL66337.1"/>
    </source>
</evidence>
<dbReference type="GeneID" id="57115131"/>
<dbReference type="PROSITE" id="PS00371">
    <property type="entry name" value="PTS_EIIA_TYPE_1_HIS"/>
    <property type="match status" value="1"/>
</dbReference>
<evidence type="ECO:0000313" key="16">
    <source>
        <dbReference type="Proteomes" id="UP000030001"/>
    </source>
</evidence>
<dbReference type="RefSeq" id="WP_033934520.1">
    <property type="nucleotide sequence ID" value="NZ_CABFNH010000001.1"/>
</dbReference>
<comment type="similarity">
    <text evidence="2">In the N-terminal section; belongs to the sodium:galactoside symporter (TC 2.A.2) family.</text>
</comment>
<proteinExistence type="inferred from homology"/>
<feature type="domain" description="PTS EIIA type-1" evidence="13">
    <location>
        <begin position="515"/>
        <end position="620"/>
    </location>
</feature>
<feature type="transmembrane region" description="Helical" evidence="12">
    <location>
        <begin position="395"/>
        <end position="417"/>
    </location>
</feature>
<name>A0A099YA98_LIMMU</name>
<dbReference type="SUPFAM" id="SSF103473">
    <property type="entry name" value="MFS general substrate transporter"/>
    <property type="match status" value="1"/>
</dbReference>
<feature type="transmembrane region" description="Helical" evidence="12">
    <location>
        <begin position="244"/>
        <end position="264"/>
    </location>
</feature>
<evidence type="ECO:0000256" key="8">
    <source>
        <dbReference type="ARBA" id="ARBA00022692"/>
    </source>
</evidence>
<dbReference type="EMBL" id="JROC01000037">
    <property type="protein sequence ID" value="KGL66337.1"/>
    <property type="molecule type" value="Genomic_DNA"/>
</dbReference>
<comment type="subcellular location">
    <subcellularLocation>
        <location evidence="1">Cell membrane</location>
        <topology evidence="1">Multi-pass membrane protein</topology>
    </subcellularLocation>
</comment>
<evidence type="ECO:0000256" key="11">
    <source>
        <dbReference type="ARBA" id="ARBA00023136"/>
    </source>
</evidence>
<feature type="transmembrane region" description="Helical" evidence="12">
    <location>
        <begin position="169"/>
        <end position="191"/>
    </location>
</feature>
<evidence type="ECO:0000256" key="10">
    <source>
        <dbReference type="ARBA" id="ARBA00022989"/>
    </source>
</evidence>